<dbReference type="PRINTS" id="PR00597">
    <property type="entry name" value="GELSOLIN"/>
</dbReference>
<dbReference type="InterPro" id="IPR007122">
    <property type="entry name" value="Villin/Gelsolin"/>
</dbReference>
<feature type="domain" description="Gelsolin-like" evidence="2">
    <location>
        <begin position="394"/>
        <end position="473"/>
    </location>
</feature>
<feature type="domain" description="Gelsolin-like" evidence="2">
    <location>
        <begin position="624"/>
        <end position="695"/>
    </location>
</feature>
<dbReference type="PANTHER" id="PTHR11977:SF123">
    <property type="entry name" value="GELSOLIN"/>
    <property type="match status" value="1"/>
</dbReference>
<evidence type="ECO:0000259" key="2">
    <source>
        <dbReference type="Pfam" id="PF00626"/>
    </source>
</evidence>
<dbReference type="Pfam" id="PF00626">
    <property type="entry name" value="Gelsolin"/>
    <property type="match status" value="6"/>
</dbReference>
<dbReference type="FunFam" id="3.40.20.10:FF:000002">
    <property type="entry name" value="Gelsolin"/>
    <property type="match status" value="1"/>
</dbReference>
<name>A0AAN7NTS6_9COLE</name>
<dbReference type="GO" id="GO:0005737">
    <property type="term" value="C:cytoplasm"/>
    <property type="evidence" value="ECO:0007669"/>
    <property type="project" value="TreeGrafter"/>
</dbReference>
<sequence>MIEPAFVNAGKVPGIEIWRIEDFKPVPYPKKDYGKFYSGDSYIILHTKEKSGVFSWDLHFWLGTDTSQDESGAAAMLSVILDEQLGGDPVQYREVQEHESQLFLSHFQSGIRYLPGGVSSGFAHVDRNAFEKKLFQVKGKRNIRVKQVPLSISSMNKGDCFILDAGNSIYVYVGAKSKRTERLKAIHAANLIRDQDHGGRSKINVLDEFSLPTEIQEFFDVLGHGSPADVPDESTGGDDEQFETSQERTVALYRVSDSSGRMQIQQIGQKPLKQNQLDVSDCFILETGDANLFVWIGKQCNKKEKSEAMVKAQDFLKTKNYPTWTHVERIVQDAEPSTFRQYFQSWQGTGELHPRAIRSAAAKPTVLAEKSGGELPEFMPDDGSGEMEIYRVENFELVPVPVENYGKFFGGDSYVIKYRSTKGKWLIYYWQGNKSSIDEKAAAAIHAVRMDNELSGSAVQIRVVQDYEPKHFLHMFKGKMITFLGGHSSGFKNIKEHDTYVDGETRLYRVRGTNEVDVRASQQVAAARSLESDDVFIVENGVHTWLWFGKGADDIEKELGHVFVERLVPGASPIVIQEGEETVDFWDALGGRTPYSKNFKNNLQAVTEAKLFHCHVSDNGHVRVEEIPNVDQNELDEDDVMVVDSTEEIFVWVGKGATEHEIKHVFSKLNQILRRYQREKAVVISVKQGAEPELFTMLFPSWNPKMWSSGSAYNDLKQKLQESNKTMG</sequence>
<dbReference type="GO" id="GO:0008154">
    <property type="term" value="P:actin polymerization or depolymerization"/>
    <property type="evidence" value="ECO:0007669"/>
    <property type="project" value="TreeGrafter"/>
</dbReference>
<dbReference type="SUPFAM" id="SSF55753">
    <property type="entry name" value="Actin depolymerizing proteins"/>
    <property type="match status" value="6"/>
</dbReference>
<dbReference type="Proteomes" id="UP001353858">
    <property type="component" value="Unassembled WGS sequence"/>
</dbReference>
<dbReference type="InterPro" id="IPR029006">
    <property type="entry name" value="ADF-H/Gelsolin-like_dom_sf"/>
</dbReference>
<keyword evidence="4" id="KW-1185">Reference proteome</keyword>
<evidence type="ECO:0000313" key="3">
    <source>
        <dbReference type="EMBL" id="KAK4871750.1"/>
    </source>
</evidence>
<dbReference type="CDD" id="cd11292">
    <property type="entry name" value="gelsolin_S3_like"/>
    <property type="match status" value="1"/>
</dbReference>
<protein>
    <recommendedName>
        <fullName evidence="2">Gelsolin-like domain-containing protein</fullName>
    </recommendedName>
</protein>
<comment type="caution">
    <text evidence="3">The sequence shown here is derived from an EMBL/GenBank/DDBJ whole genome shotgun (WGS) entry which is preliminary data.</text>
</comment>
<dbReference type="InterPro" id="IPR007123">
    <property type="entry name" value="Gelsolin-like_dom"/>
</dbReference>
<evidence type="ECO:0000313" key="4">
    <source>
        <dbReference type="Proteomes" id="UP001353858"/>
    </source>
</evidence>
<dbReference type="CDD" id="cd11289">
    <property type="entry name" value="gelsolin_S2_like"/>
    <property type="match status" value="1"/>
</dbReference>
<dbReference type="EMBL" id="JARPUR010000008">
    <property type="protein sequence ID" value="KAK4871750.1"/>
    <property type="molecule type" value="Genomic_DNA"/>
</dbReference>
<evidence type="ECO:0000256" key="1">
    <source>
        <dbReference type="ARBA" id="ARBA00022737"/>
    </source>
</evidence>
<keyword evidence="1" id="KW-0677">Repeat</keyword>
<dbReference type="SMART" id="SM00262">
    <property type="entry name" value="GEL"/>
    <property type="match status" value="6"/>
</dbReference>
<dbReference type="PANTHER" id="PTHR11977">
    <property type="entry name" value="VILLIN"/>
    <property type="match status" value="1"/>
</dbReference>
<feature type="domain" description="Gelsolin-like" evidence="2">
    <location>
        <begin position="271"/>
        <end position="340"/>
    </location>
</feature>
<dbReference type="CDD" id="cd11290">
    <property type="entry name" value="gelsolin_S1_like"/>
    <property type="match status" value="1"/>
</dbReference>
<dbReference type="CDD" id="cd11288">
    <property type="entry name" value="gelsolin_S5_like"/>
    <property type="match status" value="1"/>
</dbReference>
<proteinExistence type="predicted"/>
<dbReference type="GO" id="GO:0005546">
    <property type="term" value="F:phosphatidylinositol-4,5-bisphosphate binding"/>
    <property type="evidence" value="ECO:0007669"/>
    <property type="project" value="TreeGrafter"/>
</dbReference>
<organism evidence="3 4">
    <name type="scientific">Aquatica leii</name>
    <dbReference type="NCBI Taxonomy" id="1421715"/>
    <lineage>
        <taxon>Eukaryota</taxon>
        <taxon>Metazoa</taxon>
        <taxon>Ecdysozoa</taxon>
        <taxon>Arthropoda</taxon>
        <taxon>Hexapoda</taxon>
        <taxon>Insecta</taxon>
        <taxon>Pterygota</taxon>
        <taxon>Neoptera</taxon>
        <taxon>Endopterygota</taxon>
        <taxon>Coleoptera</taxon>
        <taxon>Polyphaga</taxon>
        <taxon>Elateriformia</taxon>
        <taxon>Elateroidea</taxon>
        <taxon>Lampyridae</taxon>
        <taxon>Luciolinae</taxon>
        <taxon>Aquatica</taxon>
    </lineage>
</organism>
<feature type="domain" description="Gelsolin-like" evidence="2">
    <location>
        <begin position="522"/>
        <end position="581"/>
    </location>
</feature>
<dbReference type="CDD" id="cd11293">
    <property type="entry name" value="gelsolin_S4_like"/>
    <property type="match status" value="1"/>
</dbReference>
<dbReference type="GO" id="GO:0015629">
    <property type="term" value="C:actin cytoskeleton"/>
    <property type="evidence" value="ECO:0007669"/>
    <property type="project" value="TreeGrafter"/>
</dbReference>
<feature type="domain" description="Gelsolin-like" evidence="2">
    <location>
        <begin position="142"/>
        <end position="206"/>
    </location>
</feature>
<dbReference type="GO" id="GO:0051016">
    <property type="term" value="P:barbed-end actin filament capping"/>
    <property type="evidence" value="ECO:0007669"/>
    <property type="project" value="TreeGrafter"/>
</dbReference>
<dbReference type="GO" id="GO:0051015">
    <property type="term" value="F:actin filament binding"/>
    <property type="evidence" value="ECO:0007669"/>
    <property type="project" value="InterPro"/>
</dbReference>
<accession>A0AAN7NTS6</accession>
<reference evidence="4" key="1">
    <citation type="submission" date="2023-01" db="EMBL/GenBank/DDBJ databases">
        <title>Key to firefly adult light organ development and bioluminescence: homeobox transcription factors regulate luciferase expression and transportation to peroxisome.</title>
        <authorList>
            <person name="Fu X."/>
        </authorList>
    </citation>
    <scope>NUCLEOTIDE SEQUENCE [LARGE SCALE GENOMIC DNA]</scope>
</reference>
<dbReference type="AlphaFoldDB" id="A0AAN7NTS6"/>
<dbReference type="Gene3D" id="3.40.20.10">
    <property type="entry name" value="Severin"/>
    <property type="match status" value="6"/>
</dbReference>
<gene>
    <name evidence="3" type="ORF">RN001_015874</name>
</gene>
<feature type="domain" description="Gelsolin-like" evidence="2">
    <location>
        <begin position="23"/>
        <end position="104"/>
    </location>
</feature>
<dbReference type="GO" id="GO:0051014">
    <property type="term" value="P:actin filament severing"/>
    <property type="evidence" value="ECO:0007669"/>
    <property type="project" value="TreeGrafter"/>
</dbReference>